<dbReference type="EMBL" id="VTPC01005356">
    <property type="protein sequence ID" value="KAF2896141.1"/>
    <property type="molecule type" value="Genomic_DNA"/>
</dbReference>
<sequence>MKSPVMRNIRSGSDYFASVFGNLNNCVVAARRHFRIYFQIRRRGRVPSAHAVREWVHKSEQTDSANNGPKKSVRTPENIDRVRASAERSPKRSTRKRAQALRICPPQTTIIQPEDENENAVTVNSVRYTDMINQFLSQHPNRFPQNNQTWFQQDGAISHTRLFPRHIIPRRGGDIEWPSRSPDLTACDYFFWVYLKQKVFVDKPRTIRELKKY</sequence>
<name>A0A8K0D2T3_IGNLU</name>
<dbReference type="Proteomes" id="UP000801492">
    <property type="component" value="Unassembled WGS sequence"/>
</dbReference>
<evidence type="ECO:0000313" key="2">
    <source>
        <dbReference type="EMBL" id="KAF2896141.1"/>
    </source>
</evidence>
<reference evidence="2" key="1">
    <citation type="submission" date="2019-08" db="EMBL/GenBank/DDBJ databases">
        <title>The genome of the North American firefly Photinus pyralis.</title>
        <authorList>
            <consortium name="Photinus pyralis genome working group"/>
            <person name="Fallon T.R."/>
            <person name="Sander Lower S.E."/>
            <person name="Weng J.-K."/>
        </authorList>
    </citation>
    <scope>NUCLEOTIDE SEQUENCE</scope>
    <source>
        <strain evidence="2">TRF0915ILg1</strain>
        <tissue evidence="2">Whole body</tissue>
    </source>
</reference>
<dbReference type="AlphaFoldDB" id="A0A8K0D2T3"/>
<keyword evidence="3" id="KW-1185">Reference proteome</keyword>
<dbReference type="Gene3D" id="3.30.420.10">
    <property type="entry name" value="Ribonuclease H-like superfamily/Ribonuclease H"/>
    <property type="match status" value="1"/>
</dbReference>
<protein>
    <recommendedName>
        <fullName evidence="4">DUF4817 domain-containing protein</fullName>
    </recommendedName>
</protein>
<gene>
    <name evidence="2" type="ORF">ILUMI_10035</name>
</gene>
<dbReference type="GO" id="GO:0003676">
    <property type="term" value="F:nucleic acid binding"/>
    <property type="evidence" value="ECO:0007669"/>
    <property type="project" value="InterPro"/>
</dbReference>
<dbReference type="OrthoDB" id="7996123at2759"/>
<evidence type="ECO:0000256" key="1">
    <source>
        <dbReference type="SAM" id="MobiDB-lite"/>
    </source>
</evidence>
<feature type="region of interest" description="Disordered" evidence="1">
    <location>
        <begin position="56"/>
        <end position="99"/>
    </location>
</feature>
<dbReference type="InterPro" id="IPR036397">
    <property type="entry name" value="RNaseH_sf"/>
</dbReference>
<proteinExistence type="predicted"/>
<accession>A0A8K0D2T3</accession>
<evidence type="ECO:0008006" key="4">
    <source>
        <dbReference type="Google" id="ProtNLM"/>
    </source>
</evidence>
<comment type="caution">
    <text evidence="2">The sequence shown here is derived from an EMBL/GenBank/DDBJ whole genome shotgun (WGS) entry which is preliminary data.</text>
</comment>
<evidence type="ECO:0000313" key="3">
    <source>
        <dbReference type="Proteomes" id="UP000801492"/>
    </source>
</evidence>
<dbReference type="PANTHER" id="PTHR47326">
    <property type="entry name" value="TRANSPOSABLE ELEMENT TC3 TRANSPOSASE-LIKE PROTEIN"/>
    <property type="match status" value="1"/>
</dbReference>
<feature type="compositionally biased region" description="Basic and acidic residues" evidence="1">
    <location>
        <begin position="77"/>
        <end position="90"/>
    </location>
</feature>
<organism evidence="2 3">
    <name type="scientific">Ignelater luminosus</name>
    <name type="common">Cucubano</name>
    <name type="synonym">Pyrophorus luminosus</name>
    <dbReference type="NCBI Taxonomy" id="2038154"/>
    <lineage>
        <taxon>Eukaryota</taxon>
        <taxon>Metazoa</taxon>
        <taxon>Ecdysozoa</taxon>
        <taxon>Arthropoda</taxon>
        <taxon>Hexapoda</taxon>
        <taxon>Insecta</taxon>
        <taxon>Pterygota</taxon>
        <taxon>Neoptera</taxon>
        <taxon>Endopterygota</taxon>
        <taxon>Coleoptera</taxon>
        <taxon>Polyphaga</taxon>
        <taxon>Elateriformia</taxon>
        <taxon>Elateroidea</taxon>
        <taxon>Elateridae</taxon>
        <taxon>Agrypninae</taxon>
        <taxon>Pyrophorini</taxon>
        <taxon>Ignelater</taxon>
    </lineage>
</organism>
<dbReference type="PANTHER" id="PTHR47326:SF1">
    <property type="entry name" value="HTH PSQ-TYPE DOMAIN-CONTAINING PROTEIN"/>
    <property type="match status" value="1"/>
</dbReference>